<evidence type="ECO:0000313" key="17">
    <source>
        <dbReference type="EMBL" id="EFV45318.1"/>
    </source>
</evidence>
<evidence type="ECO:0000256" key="9">
    <source>
        <dbReference type="ARBA" id="ARBA00023012"/>
    </source>
</evidence>
<keyword evidence="13" id="KW-0175">Coiled coil</keyword>
<dbReference type="InterPro" id="IPR003594">
    <property type="entry name" value="HATPase_dom"/>
</dbReference>
<reference evidence="17 18" key="1">
    <citation type="submission" date="2010-10" db="EMBL/GenBank/DDBJ databases">
        <authorList>
            <consortium name="The Broad Institute Genome Sequencing Platform"/>
            <person name="Ward D."/>
            <person name="Earl A."/>
            <person name="Feldgarden M."/>
            <person name="Young S.K."/>
            <person name="Gargeya S."/>
            <person name="Zeng Q."/>
            <person name="Alvarado L."/>
            <person name="Berlin A."/>
            <person name="Bochicchio J."/>
            <person name="Chapman S.B."/>
            <person name="Chen Z."/>
            <person name="Freedman E."/>
            <person name="Gellesch M."/>
            <person name="Goldberg J."/>
            <person name="Griggs A."/>
            <person name="Gujja S."/>
            <person name="Heilman E."/>
            <person name="Heiman D."/>
            <person name="Howarth C."/>
            <person name="Mehta T."/>
            <person name="Neiman D."/>
            <person name="Pearson M."/>
            <person name="Roberts A."/>
            <person name="Saif S."/>
            <person name="Shea T."/>
            <person name="Shenoy N."/>
            <person name="Sisk P."/>
            <person name="Stolte C."/>
            <person name="Sykes S."/>
            <person name="White J."/>
            <person name="Yandava C."/>
            <person name="Allen-Vercoe E."/>
            <person name="Sibley C."/>
            <person name="Ambrose C.E."/>
            <person name="Strauss J."/>
            <person name="Daigneault M."/>
            <person name="Haas B."/>
            <person name="Nusbaum C."/>
            <person name="Birren B."/>
        </authorList>
    </citation>
    <scope>NUCLEOTIDE SEQUENCE [LARGE SCALE GENOMIC DNA]</scope>
    <source>
        <strain evidence="17 18">3_1_6</strain>
    </source>
</reference>
<feature type="coiled-coil region" evidence="13">
    <location>
        <begin position="124"/>
        <end position="151"/>
    </location>
</feature>
<dbReference type="PANTHER" id="PTHR45339:SF1">
    <property type="entry name" value="HYBRID SIGNAL TRANSDUCTION HISTIDINE KINASE J"/>
    <property type="match status" value="1"/>
</dbReference>
<dbReference type="FunFam" id="1.10.287.130:FF:000038">
    <property type="entry name" value="Sensory transduction histidine kinase"/>
    <property type="match status" value="1"/>
</dbReference>
<dbReference type="OrthoDB" id="9816309at2"/>
<dbReference type="EC" id="2.7.13.3" evidence="3"/>
<dbReference type="GeneID" id="78085986"/>
<dbReference type="FunFam" id="3.30.565.10:FF:000010">
    <property type="entry name" value="Sensor histidine kinase RcsC"/>
    <property type="match status" value="1"/>
</dbReference>
<evidence type="ECO:0000256" key="10">
    <source>
        <dbReference type="ARBA" id="ARBA00023136"/>
    </source>
</evidence>
<evidence type="ECO:0000256" key="8">
    <source>
        <dbReference type="ARBA" id="ARBA00022840"/>
    </source>
</evidence>
<evidence type="ECO:0000256" key="7">
    <source>
        <dbReference type="ARBA" id="ARBA00022777"/>
    </source>
</evidence>
<dbReference type="GO" id="GO:0000155">
    <property type="term" value="F:phosphorelay sensor kinase activity"/>
    <property type="evidence" value="ECO:0007669"/>
    <property type="project" value="InterPro"/>
</dbReference>
<dbReference type="GO" id="GO:0005524">
    <property type="term" value="F:ATP binding"/>
    <property type="evidence" value="ECO:0007669"/>
    <property type="project" value="UniProtKB-KW"/>
</dbReference>
<dbReference type="SUPFAM" id="SSF55785">
    <property type="entry name" value="PYP-like sensor domain (PAS domain)"/>
    <property type="match status" value="1"/>
</dbReference>
<keyword evidence="4 12" id="KW-0597">Phosphoprotein</keyword>
<evidence type="ECO:0000259" key="15">
    <source>
        <dbReference type="PROSITE" id="PS50110"/>
    </source>
</evidence>
<evidence type="ECO:0000256" key="12">
    <source>
        <dbReference type="PROSITE-ProRule" id="PRU00169"/>
    </source>
</evidence>
<evidence type="ECO:0000256" key="11">
    <source>
        <dbReference type="ARBA" id="ARBA00023306"/>
    </source>
</evidence>
<dbReference type="SUPFAM" id="SSF55874">
    <property type="entry name" value="ATPase domain of HSP90 chaperone/DNA topoisomerase II/histidine kinase"/>
    <property type="match status" value="1"/>
</dbReference>
<dbReference type="GO" id="GO:0016020">
    <property type="term" value="C:membrane"/>
    <property type="evidence" value="ECO:0007669"/>
    <property type="project" value="UniProtKB-SubCell"/>
</dbReference>
<dbReference type="Pfam" id="PF00512">
    <property type="entry name" value="HisKA"/>
    <property type="match status" value="1"/>
</dbReference>
<dbReference type="PROSITE" id="PS50109">
    <property type="entry name" value="HIS_KIN"/>
    <property type="match status" value="1"/>
</dbReference>
<dbReference type="CDD" id="cd16922">
    <property type="entry name" value="HATPase_EvgS-ArcB-TorS-like"/>
    <property type="match status" value="1"/>
</dbReference>
<comment type="caution">
    <text evidence="17">The sequence shown here is derived from an EMBL/GenBank/DDBJ whole genome shotgun (WGS) entry which is preliminary data.</text>
</comment>
<proteinExistence type="predicted"/>
<feature type="domain" description="Response regulatory" evidence="15">
    <location>
        <begin position="543"/>
        <end position="662"/>
    </location>
</feature>
<feature type="domain" description="Histidine kinase" evidence="14">
    <location>
        <begin position="290"/>
        <end position="511"/>
    </location>
</feature>
<dbReference type="PROSITE" id="PS50113">
    <property type="entry name" value="PAC"/>
    <property type="match status" value="1"/>
</dbReference>
<feature type="modified residue" description="4-aspartylphosphate" evidence="12">
    <location>
        <position position="593"/>
    </location>
</feature>
<keyword evidence="8" id="KW-0067">ATP-binding</keyword>
<dbReference type="SUPFAM" id="SSF52172">
    <property type="entry name" value="CheY-like"/>
    <property type="match status" value="1"/>
</dbReference>
<keyword evidence="11" id="KW-0131">Cell cycle</keyword>
<dbReference type="InterPro" id="IPR035965">
    <property type="entry name" value="PAS-like_dom_sf"/>
</dbReference>
<keyword evidence="10" id="KW-0472">Membrane</keyword>
<dbReference type="SUPFAM" id="SSF47384">
    <property type="entry name" value="Homodimeric domain of signal transducing histidine kinase"/>
    <property type="match status" value="1"/>
</dbReference>
<evidence type="ECO:0000256" key="6">
    <source>
        <dbReference type="ARBA" id="ARBA00022741"/>
    </source>
</evidence>
<evidence type="ECO:0000256" key="5">
    <source>
        <dbReference type="ARBA" id="ARBA00022679"/>
    </source>
</evidence>
<name>E5Y3U0_BILW3</name>
<dbReference type="InterPro" id="IPR036097">
    <property type="entry name" value="HisK_dim/P_sf"/>
</dbReference>
<dbReference type="SMART" id="SM00388">
    <property type="entry name" value="HisKA"/>
    <property type="match status" value="1"/>
</dbReference>
<dbReference type="Pfam" id="PF00072">
    <property type="entry name" value="Response_reg"/>
    <property type="match status" value="1"/>
</dbReference>
<dbReference type="HOGENOM" id="CLU_000445_114_15_7"/>
<sequence length="670" mass="74783">MGIDADMFNSPEWMSEALRIGNTGLWAIEVDEENGKHRMTANETMLLLLGLETHPSPEDCFRHWYGRVDEAYRAAVDECVGKMLSTGQRYEVQYPWLHPVCGRIFVRCGGKLLPGRSKNGLLRLKGYHQDVSELESMRERLRENLSRFETACRIGRIGVFECTRGSRILFSANDIFFEQFGIPADMVCFSAFRGLWSRIAPGCRKRVLEALRRSSWKPGRCERFEIELLDPEKGSRWFDFESEFSRDGDAVRAVGYVADITEHKQHEASLRMAAEAAEAANRAKSSFLANMSHELRTPMNAIIGLSYLALKTDLTTQQYEYISRISESSTALLGILNDILDLTKVEANKLELARTPFNLKKELGILAAVVLPEAEGKGLEFSLEIAPDVPLLLMGDALRVRQVLLNLCNNAVKFTDEGSVSLRVRVVDSTNTRVRLEFVVRDCGIGIPESEIGRIFSPFMQVDESATRRFGGTGLGLAISKRLVELMGGTLTVGSRVNKGSTFRVELAFPLAEDVPPGDAGSFCSGGNVPDESLPLGDLVGQRVLVVEDNELNQYVILNMLARFGVETCVAENGRDAVDRYAEDQDFDVILMDVQMPVMNGYDATRRIRESGLPRCRSVPILAMTAHAMRGDEERSFAAGMNAHLTKPIDVRELVFSLSRWGSAARRNRK</sequence>
<keyword evidence="6" id="KW-0547">Nucleotide-binding</keyword>
<evidence type="ECO:0000256" key="4">
    <source>
        <dbReference type="ARBA" id="ARBA00022553"/>
    </source>
</evidence>
<evidence type="ECO:0000256" key="13">
    <source>
        <dbReference type="SAM" id="Coils"/>
    </source>
</evidence>
<evidence type="ECO:0000259" key="14">
    <source>
        <dbReference type="PROSITE" id="PS50109"/>
    </source>
</evidence>
<dbReference type="PRINTS" id="PR00344">
    <property type="entry name" value="BCTRLSENSOR"/>
</dbReference>
<dbReference type="InterPro" id="IPR011006">
    <property type="entry name" value="CheY-like_superfamily"/>
</dbReference>
<comment type="catalytic activity">
    <reaction evidence="1">
        <text>ATP + protein L-histidine = ADP + protein N-phospho-L-histidine.</text>
        <dbReference type="EC" id="2.7.13.3"/>
    </reaction>
</comment>
<dbReference type="CDD" id="cd17546">
    <property type="entry name" value="REC_hyHK_CKI1_RcsC-like"/>
    <property type="match status" value="1"/>
</dbReference>
<dbReference type="InterPro" id="IPR001789">
    <property type="entry name" value="Sig_transdc_resp-reg_receiver"/>
</dbReference>
<dbReference type="CDD" id="cd00082">
    <property type="entry name" value="HisKA"/>
    <property type="match status" value="1"/>
</dbReference>
<dbReference type="Gene3D" id="3.40.50.2300">
    <property type="match status" value="1"/>
</dbReference>
<accession>E5Y3U0</accession>
<keyword evidence="9" id="KW-0902">Two-component regulatory system</keyword>
<protein>
    <recommendedName>
        <fullName evidence="3">histidine kinase</fullName>
        <ecNumber evidence="3">2.7.13.3</ecNumber>
    </recommendedName>
</protein>
<dbReference type="InterPro" id="IPR000700">
    <property type="entry name" value="PAS-assoc_C"/>
</dbReference>
<dbReference type="SMART" id="SM00387">
    <property type="entry name" value="HATPase_c"/>
    <property type="match status" value="1"/>
</dbReference>
<gene>
    <name evidence="17" type="ORF">HMPREF0179_00851</name>
</gene>
<dbReference type="Gene3D" id="3.30.450.20">
    <property type="entry name" value="PAS domain"/>
    <property type="match status" value="1"/>
</dbReference>
<dbReference type="PROSITE" id="PS50110">
    <property type="entry name" value="RESPONSE_REGULATORY"/>
    <property type="match status" value="1"/>
</dbReference>
<dbReference type="SMART" id="SM00448">
    <property type="entry name" value="REC"/>
    <property type="match status" value="1"/>
</dbReference>
<keyword evidence="7" id="KW-0418">Kinase</keyword>
<dbReference type="EMBL" id="ADCP02000001">
    <property type="protein sequence ID" value="EFV45318.1"/>
    <property type="molecule type" value="Genomic_DNA"/>
</dbReference>
<comment type="subcellular location">
    <subcellularLocation>
        <location evidence="2">Membrane</location>
    </subcellularLocation>
</comment>
<dbReference type="eggNOG" id="COG5002">
    <property type="taxonomic scope" value="Bacteria"/>
</dbReference>
<dbReference type="InterPro" id="IPR003661">
    <property type="entry name" value="HisK_dim/P_dom"/>
</dbReference>
<evidence type="ECO:0000259" key="16">
    <source>
        <dbReference type="PROSITE" id="PS50113"/>
    </source>
</evidence>
<dbReference type="PANTHER" id="PTHR45339">
    <property type="entry name" value="HYBRID SIGNAL TRANSDUCTION HISTIDINE KINASE J"/>
    <property type="match status" value="1"/>
</dbReference>
<dbReference type="AlphaFoldDB" id="E5Y3U0"/>
<evidence type="ECO:0000256" key="1">
    <source>
        <dbReference type="ARBA" id="ARBA00000085"/>
    </source>
</evidence>
<dbReference type="RefSeq" id="WP_005025361.1">
    <property type="nucleotide sequence ID" value="NZ_KE150238.1"/>
</dbReference>
<dbReference type="Gene3D" id="3.30.565.10">
    <property type="entry name" value="Histidine kinase-like ATPase, C-terminal domain"/>
    <property type="match status" value="1"/>
</dbReference>
<keyword evidence="5" id="KW-0808">Transferase</keyword>
<keyword evidence="18" id="KW-1185">Reference proteome</keyword>
<dbReference type="STRING" id="563192.HMPREF0179_00851"/>
<reference evidence="17 18" key="2">
    <citation type="submission" date="2013-04" db="EMBL/GenBank/DDBJ databases">
        <title>The Genome Sequence of Bilophila wadsworthia 3_1_6.</title>
        <authorList>
            <consortium name="The Broad Institute Genomics Platform"/>
            <person name="Earl A."/>
            <person name="Ward D."/>
            <person name="Feldgarden M."/>
            <person name="Gevers D."/>
            <person name="Sibley C."/>
            <person name="Strauss J."/>
            <person name="Allen-Vercoe E."/>
            <person name="Walker B."/>
            <person name="Young S."/>
            <person name="Zeng Q."/>
            <person name="Gargeya S."/>
            <person name="Fitzgerald M."/>
            <person name="Haas B."/>
            <person name="Abouelleil A."/>
            <person name="Allen A.W."/>
            <person name="Alvarado L."/>
            <person name="Arachchi H.M."/>
            <person name="Berlin A.M."/>
            <person name="Chapman S.B."/>
            <person name="Gainer-Dewar J."/>
            <person name="Goldberg J."/>
            <person name="Griggs A."/>
            <person name="Gujja S."/>
            <person name="Hansen M."/>
            <person name="Howarth C."/>
            <person name="Imamovic A."/>
            <person name="Ireland A."/>
            <person name="Larimer J."/>
            <person name="McCowan C."/>
            <person name="Murphy C."/>
            <person name="Pearson M."/>
            <person name="Poon T.W."/>
            <person name="Priest M."/>
            <person name="Roberts A."/>
            <person name="Saif S."/>
            <person name="Shea T."/>
            <person name="Sisk P."/>
            <person name="Sykes S."/>
            <person name="Wortman J."/>
            <person name="Nusbaum C."/>
            <person name="Birren B."/>
        </authorList>
    </citation>
    <scope>NUCLEOTIDE SEQUENCE [LARGE SCALE GENOMIC DNA]</scope>
    <source>
        <strain evidence="17 18">3_1_6</strain>
    </source>
</reference>
<dbReference type="Pfam" id="PF02518">
    <property type="entry name" value="HATPase_c"/>
    <property type="match status" value="1"/>
</dbReference>
<dbReference type="InterPro" id="IPR036890">
    <property type="entry name" value="HATPase_C_sf"/>
</dbReference>
<feature type="domain" description="PAC" evidence="16">
    <location>
        <begin position="222"/>
        <end position="272"/>
    </location>
</feature>
<dbReference type="Proteomes" id="UP000006034">
    <property type="component" value="Unassembled WGS sequence"/>
</dbReference>
<evidence type="ECO:0000313" key="18">
    <source>
        <dbReference type="Proteomes" id="UP000006034"/>
    </source>
</evidence>
<evidence type="ECO:0000256" key="2">
    <source>
        <dbReference type="ARBA" id="ARBA00004370"/>
    </source>
</evidence>
<dbReference type="InterPro" id="IPR004358">
    <property type="entry name" value="Sig_transdc_His_kin-like_C"/>
</dbReference>
<organism evidence="17 18">
    <name type="scientific">Bilophila wadsworthia (strain 3_1_6)</name>
    <dbReference type="NCBI Taxonomy" id="563192"/>
    <lineage>
        <taxon>Bacteria</taxon>
        <taxon>Pseudomonadati</taxon>
        <taxon>Thermodesulfobacteriota</taxon>
        <taxon>Desulfovibrionia</taxon>
        <taxon>Desulfovibrionales</taxon>
        <taxon>Desulfovibrionaceae</taxon>
        <taxon>Bilophila</taxon>
    </lineage>
</organism>
<dbReference type="InterPro" id="IPR005467">
    <property type="entry name" value="His_kinase_dom"/>
</dbReference>
<dbReference type="Gene3D" id="1.10.287.130">
    <property type="match status" value="1"/>
</dbReference>
<evidence type="ECO:0000256" key="3">
    <source>
        <dbReference type="ARBA" id="ARBA00012438"/>
    </source>
</evidence>